<keyword evidence="1" id="KW-0732">Signal</keyword>
<feature type="signal peptide" evidence="1">
    <location>
        <begin position="1"/>
        <end position="25"/>
    </location>
</feature>
<protein>
    <submittedName>
        <fullName evidence="2">Uncharacterized protein</fullName>
    </submittedName>
</protein>
<reference evidence="2" key="1">
    <citation type="submission" date="2020-12" db="EMBL/GenBank/DDBJ databases">
        <title>WGS assembly of Carya illinoinensis cv. Pawnee.</title>
        <authorList>
            <person name="Platts A."/>
            <person name="Shu S."/>
            <person name="Wright S."/>
            <person name="Barry K."/>
            <person name="Edger P."/>
            <person name="Pires J.C."/>
            <person name="Schmutz J."/>
        </authorList>
    </citation>
    <scope>NUCLEOTIDE SEQUENCE</scope>
    <source>
        <tissue evidence="2">Leaf</tissue>
    </source>
</reference>
<evidence type="ECO:0000256" key="1">
    <source>
        <dbReference type="SAM" id="SignalP"/>
    </source>
</evidence>
<dbReference type="AlphaFoldDB" id="A0A8T1P8B4"/>
<evidence type="ECO:0000313" key="2">
    <source>
        <dbReference type="EMBL" id="KAG6638428.1"/>
    </source>
</evidence>
<evidence type="ECO:0000313" key="3">
    <source>
        <dbReference type="Proteomes" id="UP000811609"/>
    </source>
</evidence>
<accession>A0A8T1P8B4</accession>
<dbReference type="EMBL" id="CM031818">
    <property type="protein sequence ID" value="KAG6638428.1"/>
    <property type="molecule type" value="Genomic_DNA"/>
</dbReference>
<dbReference type="Proteomes" id="UP000811609">
    <property type="component" value="Chromosome 10"/>
</dbReference>
<proteinExistence type="predicted"/>
<name>A0A8T1P8B4_CARIL</name>
<comment type="caution">
    <text evidence="2">The sequence shown here is derived from an EMBL/GenBank/DDBJ whole genome shotgun (WGS) entry which is preliminary data.</text>
</comment>
<sequence>MLALVVVHGYLLLLFECGLVLRLLAEDYGFGASCLGRVGEFEEGRVGRRGH</sequence>
<organism evidence="2 3">
    <name type="scientific">Carya illinoinensis</name>
    <name type="common">Pecan</name>
    <dbReference type="NCBI Taxonomy" id="32201"/>
    <lineage>
        <taxon>Eukaryota</taxon>
        <taxon>Viridiplantae</taxon>
        <taxon>Streptophyta</taxon>
        <taxon>Embryophyta</taxon>
        <taxon>Tracheophyta</taxon>
        <taxon>Spermatophyta</taxon>
        <taxon>Magnoliopsida</taxon>
        <taxon>eudicotyledons</taxon>
        <taxon>Gunneridae</taxon>
        <taxon>Pentapetalae</taxon>
        <taxon>rosids</taxon>
        <taxon>fabids</taxon>
        <taxon>Fagales</taxon>
        <taxon>Juglandaceae</taxon>
        <taxon>Carya</taxon>
    </lineage>
</organism>
<feature type="chain" id="PRO_5035842400" evidence="1">
    <location>
        <begin position="26"/>
        <end position="51"/>
    </location>
</feature>
<gene>
    <name evidence="2" type="ORF">CIPAW_10G033800</name>
</gene>
<keyword evidence="3" id="KW-1185">Reference proteome</keyword>